<dbReference type="PANTHER" id="PTHR43383">
    <property type="entry name" value="NODULIN 6"/>
    <property type="match status" value="1"/>
</dbReference>
<evidence type="ECO:0000313" key="2">
    <source>
        <dbReference type="EMBL" id="RXW18638.1"/>
    </source>
</evidence>
<proteinExistence type="predicted"/>
<dbReference type="InterPro" id="IPR006680">
    <property type="entry name" value="Amidohydro-rel"/>
</dbReference>
<dbReference type="OrthoDB" id="3364440at2759"/>
<evidence type="ECO:0000313" key="3">
    <source>
        <dbReference type="Proteomes" id="UP000290288"/>
    </source>
</evidence>
<accession>A0A4V1Q3H8</accession>
<sequence length="415" mass="46667">MSDPHNYPILRRTVFQFPAIDNHAHPLLKEGHRDAFPFEGLVSEAQGSALTNDSTHTLSSLRARKDLAKLYGLDPLTTTWEQLKEHRKTIQYSQLIEACFQPTNIQCLLLDDGLGGVEEVGQDYQAHDALTRSPTKRIVRIEVVAEGLMKTVLTPHLGTDTLDVAPILSQFHDSLYYAFEADARHPDVVAFKSVVCYRTGLDISTFISQASLKFSILEIFKTYQAGGRIRLCHKALNDMVVQVALEVAASHNIPVQFHTGLGDNDITLLLSSPSRMQAIIKAYSNTKFVLLHGSYPYTREAGYLTATYSNVFLDFGEVFPMVSRRGQENILRQIFELCPTNKIMWSTDGHWWPESFYLGSIQARECMFKILKEMVEDEDLTEDEASEIVKKALFHNANALYNLGLAPDFDDTAGT</sequence>
<feature type="domain" description="Amidohydrolase-related" evidence="1">
    <location>
        <begin position="244"/>
        <end position="403"/>
    </location>
</feature>
<keyword evidence="3" id="KW-1185">Reference proteome</keyword>
<dbReference type="Pfam" id="PF04909">
    <property type="entry name" value="Amidohydro_2"/>
    <property type="match status" value="1"/>
</dbReference>
<organism evidence="2 3">
    <name type="scientific">Candolleomyces aberdarensis</name>
    <dbReference type="NCBI Taxonomy" id="2316362"/>
    <lineage>
        <taxon>Eukaryota</taxon>
        <taxon>Fungi</taxon>
        <taxon>Dikarya</taxon>
        <taxon>Basidiomycota</taxon>
        <taxon>Agaricomycotina</taxon>
        <taxon>Agaricomycetes</taxon>
        <taxon>Agaricomycetidae</taxon>
        <taxon>Agaricales</taxon>
        <taxon>Agaricineae</taxon>
        <taxon>Psathyrellaceae</taxon>
        <taxon>Candolleomyces</taxon>
    </lineage>
</organism>
<gene>
    <name evidence="2" type="ORF">EST38_g7201</name>
</gene>
<dbReference type="Proteomes" id="UP000290288">
    <property type="component" value="Unassembled WGS sequence"/>
</dbReference>
<dbReference type="STRING" id="2316362.A0A4V1Q3H8"/>
<reference evidence="2 3" key="1">
    <citation type="submission" date="2019-01" db="EMBL/GenBank/DDBJ databases">
        <title>Draft genome sequence of Psathyrella aberdarensis IHI B618.</title>
        <authorList>
            <person name="Buettner E."/>
            <person name="Kellner H."/>
        </authorList>
    </citation>
    <scope>NUCLEOTIDE SEQUENCE [LARGE SCALE GENOMIC DNA]</scope>
    <source>
        <strain evidence="2 3">IHI B618</strain>
    </source>
</reference>
<dbReference type="SUPFAM" id="SSF51556">
    <property type="entry name" value="Metallo-dependent hydrolases"/>
    <property type="match status" value="1"/>
</dbReference>
<dbReference type="AlphaFoldDB" id="A0A4V1Q3H8"/>
<protein>
    <recommendedName>
        <fullName evidence="1">Amidohydrolase-related domain-containing protein</fullName>
    </recommendedName>
</protein>
<dbReference type="PANTHER" id="PTHR43383:SF2">
    <property type="entry name" value="AMIDOHYDROLASE 2 FAMILY PROTEIN"/>
    <property type="match status" value="1"/>
</dbReference>
<dbReference type="Gene3D" id="3.20.20.140">
    <property type="entry name" value="Metal-dependent hydrolases"/>
    <property type="match status" value="1"/>
</dbReference>
<comment type="caution">
    <text evidence="2">The sequence shown here is derived from an EMBL/GenBank/DDBJ whole genome shotgun (WGS) entry which is preliminary data.</text>
</comment>
<dbReference type="GO" id="GO:0016787">
    <property type="term" value="F:hydrolase activity"/>
    <property type="evidence" value="ECO:0007669"/>
    <property type="project" value="InterPro"/>
</dbReference>
<evidence type="ECO:0000259" key="1">
    <source>
        <dbReference type="Pfam" id="PF04909"/>
    </source>
</evidence>
<name>A0A4V1Q3H8_9AGAR</name>
<dbReference type="EMBL" id="SDEE01000251">
    <property type="protein sequence ID" value="RXW18638.1"/>
    <property type="molecule type" value="Genomic_DNA"/>
</dbReference>
<dbReference type="InterPro" id="IPR032466">
    <property type="entry name" value="Metal_Hydrolase"/>
</dbReference>